<dbReference type="PANTHER" id="PTHR45436:SF5">
    <property type="entry name" value="SENSOR HISTIDINE KINASE TRCS"/>
    <property type="match status" value="1"/>
</dbReference>
<accession>A0A0C3HNU4</accession>
<name>A0A0C3HNU4_9VIBR</name>
<comment type="catalytic activity">
    <reaction evidence="1">
        <text>ATP + protein L-histidine = ADP + protein N-phospho-L-histidine.</text>
        <dbReference type="EC" id="2.7.13.3"/>
    </reaction>
</comment>
<dbReference type="GO" id="GO:0000155">
    <property type="term" value="F:phosphorelay sensor kinase activity"/>
    <property type="evidence" value="ECO:0007669"/>
    <property type="project" value="InterPro"/>
</dbReference>
<feature type="transmembrane region" description="Helical" evidence="10">
    <location>
        <begin position="169"/>
        <end position="190"/>
    </location>
</feature>
<dbReference type="SUPFAM" id="SSF47384">
    <property type="entry name" value="Homodimeric domain of signal transducing histidine kinase"/>
    <property type="match status" value="1"/>
</dbReference>
<dbReference type="STRING" id="50718.SU60_16860"/>
<dbReference type="SUPFAM" id="SSF55874">
    <property type="entry name" value="ATPase domain of HSP90 chaperone/DNA topoisomerase II/histidine kinase"/>
    <property type="match status" value="1"/>
</dbReference>
<evidence type="ECO:0000313" key="13">
    <source>
        <dbReference type="Proteomes" id="UP000031977"/>
    </source>
</evidence>
<evidence type="ECO:0000256" key="10">
    <source>
        <dbReference type="SAM" id="Phobius"/>
    </source>
</evidence>
<feature type="domain" description="Histidine kinase" evidence="11">
    <location>
        <begin position="248"/>
        <end position="448"/>
    </location>
</feature>
<dbReference type="InterPro" id="IPR005467">
    <property type="entry name" value="His_kinase_dom"/>
</dbReference>
<keyword evidence="4" id="KW-0597">Phosphoprotein</keyword>
<comment type="subcellular location">
    <subcellularLocation>
        <location evidence="2">Membrane</location>
    </subcellularLocation>
</comment>
<evidence type="ECO:0000256" key="3">
    <source>
        <dbReference type="ARBA" id="ARBA00012438"/>
    </source>
</evidence>
<dbReference type="Pfam" id="PF02518">
    <property type="entry name" value="HATPase_c"/>
    <property type="match status" value="1"/>
</dbReference>
<dbReference type="InterPro" id="IPR003594">
    <property type="entry name" value="HATPase_dom"/>
</dbReference>
<dbReference type="Proteomes" id="UP000031977">
    <property type="component" value="Unassembled WGS sequence"/>
</dbReference>
<dbReference type="OrthoDB" id="9809567at2"/>
<keyword evidence="13" id="KW-1185">Reference proteome</keyword>
<dbReference type="InterPro" id="IPR004358">
    <property type="entry name" value="Sig_transdc_His_kin-like_C"/>
</dbReference>
<evidence type="ECO:0000256" key="5">
    <source>
        <dbReference type="ARBA" id="ARBA00022679"/>
    </source>
</evidence>
<evidence type="ECO:0000256" key="4">
    <source>
        <dbReference type="ARBA" id="ARBA00022553"/>
    </source>
</evidence>
<dbReference type="EC" id="2.7.13.3" evidence="3"/>
<evidence type="ECO:0000256" key="7">
    <source>
        <dbReference type="ARBA" id="ARBA00022777"/>
    </source>
</evidence>
<feature type="transmembrane region" description="Helical" evidence="10">
    <location>
        <begin position="21"/>
        <end position="44"/>
    </location>
</feature>
<sequence length="449" mass="50312">MSTKHKFPIHALKKLSIRSRLVLAAVVWLSLMILAAGVTIPSLVYNYMVDDTRSQLSIYMDEFAAQLEVDDQGHLSLTSQLSDPRFNRPYSGLYWSASTKSSLERSRSLWDKTIQYKPLDKNAYGARNERLITIEKALYLPDYDGPIHIIIGIDEEPIKSTLQPLIGQLWLILGLLFAGLLTVILLQIAWSLSPLTKLQKELSELKSGKKKNLEETYPKEISPLIFDLNALLFHYQELLERARNHAGNLSHALKTPLSVLKNEVQASKPETQSRFNEPLNQIQAQIDYHLGRARMAGSMNILSVKANPAERVDAIALAFDKVYAHRDITLVNELDSELNVAVEKADLDEMVGNLLENGYKWARSMIRVHSVQDKNNTQIIIEDDGPGIPPELLSQVVQRGFRLDEATPGSGLGLNIVREMAHSYRGQLTLAASNMGGLKATLILQSTRL</sequence>
<dbReference type="InterPro" id="IPR050428">
    <property type="entry name" value="TCS_sensor_his_kinase"/>
</dbReference>
<keyword evidence="7 12" id="KW-0418">Kinase</keyword>
<organism evidence="12 13">
    <name type="scientific">Vibrio mytili</name>
    <dbReference type="NCBI Taxonomy" id="50718"/>
    <lineage>
        <taxon>Bacteria</taxon>
        <taxon>Pseudomonadati</taxon>
        <taxon>Pseudomonadota</taxon>
        <taxon>Gammaproteobacteria</taxon>
        <taxon>Vibrionales</taxon>
        <taxon>Vibrionaceae</taxon>
        <taxon>Vibrio</taxon>
    </lineage>
</organism>
<evidence type="ECO:0000256" key="1">
    <source>
        <dbReference type="ARBA" id="ARBA00000085"/>
    </source>
</evidence>
<dbReference type="AlphaFoldDB" id="A0A0C3HNU4"/>
<protein>
    <recommendedName>
        <fullName evidence="3">histidine kinase</fullName>
        <ecNumber evidence="3">2.7.13.3</ecNumber>
    </recommendedName>
</protein>
<evidence type="ECO:0000256" key="8">
    <source>
        <dbReference type="ARBA" id="ARBA00022989"/>
    </source>
</evidence>
<evidence type="ECO:0000259" key="11">
    <source>
        <dbReference type="PROSITE" id="PS50109"/>
    </source>
</evidence>
<evidence type="ECO:0000313" key="12">
    <source>
        <dbReference type="EMBL" id="KIN09816.1"/>
    </source>
</evidence>
<comment type="caution">
    <text evidence="12">The sequence shown here is derived from an EMBL/GenBank/DDBJ whole genome shotgun (WGS) entry which is preliminary data.</text>
</comment>
<dbReference type="PRINTS" id="PR00344">
    <property type="entry name" value="BCTRLSENSOR"/>
</dbReference>
<dbReference type="EMBL" id="JXOK01000065">
    <property type="protein sequence ID" value="KIN09816.1"/>
    <property type="molecule type" value="Genomic_DNA"/>
</dbReference>
<dbReference type="PROSITE" id="PS50109">
    <property type="entry name" value="HIS_KIN"/>
    <property type="match status" value="1"/>
</dbReference>
<keyword evidence="5" id="KW-0808">Transferase</keyword>
<dbReference type="RefSeq" id="WP_041156550.1">
    <property type="nucleotide sequence ID" value="NZ_CBCRVP010000015.1"/>
</dbReference>
<dbReference type="Gene3D" id="1.10.287.130">
    <property type="match status" value="1"/>
</dbReference>
<dbReference type="InterPro" id="IPR036890">
    <property type="entry name" value="HATPase_C_sf"/>
</dbReference>
<evidence type="ECO:0000256" key="6">
    <source>
        <dbReference type="ARBA" id="ARBA00022692"/>
    </source>
</evidence>
<dbReference type="InterPro" id="IPR036097">
    <property type="entry name" value="HisK_dim/P_sf"/>
</dbReference>
<evidence type="ECO:0000256" key="2">
    <source>
        <dbReference type="ARBA" id="ARBA00004370"/>
    </source>
</evidence>
<reference evidence="12 13" key="1">
    <citation type="submission" date="2015-01" db="EMBL/GenBank/DDBJ databases">
        <title>Draft genome of Vibrio mytili type strain CAIM 528.</title>
        <authorList>
            <person name="Gonzalez-Castillo A."/>
            <person name="Gomez-Gil B."/>
            <person name="Enciso-Ibarra J."/>
        </authorList>
    </citation>
    <scope>NUCLEOTIDE SEQUENCE [LARGE SCALE GENOMIC DNA]</scope>
    <source>
        <strain evidence="12 13">CAIM 528</strain>
    </source>
</reference>
<keyword evidence="6 10" id="KW-0812">Transmembrane</keyword>
<gene>
    <name evidence="12" type="ORF">SU60_16860</name>
</gene>
<evidence type="ECO:0000256" key="9">
    <source>
        <dbReference type="ARBA" id="ARBA00023136"/>
    </source>
</evidence>
<dbReference type="PANTHER" id="PTHR45436">
    <property type="entry name" value="SENSOR HISTIDINE KINASE YKOH"/>
    <property type="match status" value="1"/>
</dbReference>
<dbReference type="GO" id="GO:0005886">
    <property type="term" value="C:plasma membrane"/>
    <property type="evidence" value="ECO:0007669"/>
    <property type="project" value="TreeGrafter"/>
</dbReference>
<keyword evidence="8 10" id="KW-1133">Transmembrane helix</keyword>
<keyword evidence="9 10" id="KW-0472">Membrane</keyword>
<dbReference type="SMART" id="SM00387">
    <property type="entry name" value="HATPase_c"/>
    <property type="match status" value="1"/>
</dbReference>
<dbReference type="Gene3D" id="3.30.565.10">
    <property type="entry name" value="Histidine kinase-like ATPase, C-terminal domain"/>
    <property type="match status" value="1"/>
</dbReference>
<proteinExistence type="predicted"/>